<proteinExistence type="predicted"/>
<dbReference type="PANTHER" id="PTHR13617">
    <property type="entry name" value="PROTEIN ABHD18"/>
    <property type="match status" value="1"/>
</dbReference>
<gene>
    <name evidence="2" type="ORF">CA982_24450</name>
</gene>
<name>A0A243Q3P3_9ACTN</name>
<sequence length="392" mass="42045">MIDWESGAARLGLFAKVVPRAIGSSRAAGRGDPDAGVPPADCGPRMVGETAVDELFIAVNSVIRDIPPIEFVEQCVQRCTEVADELAGLGPAGIHLDPGPPGIVSRDRKIFGTTSFDHIDYSVAVPLPESIADADPYADGIASVRVLSRRRTGRRWLIWVHGAAQGRADDLYAFRAANLYNKLGYDVVFPVLPAHGSRRVEKVAYPGFDPLVNTVITIRAIAEIRSLITWIEGQDPVDIAIAGTSLGGPIAAMVASMDPRISSVLAVVPMLEMHSTLAHHMERGGSKGRHLASLMRSEPVRAVSSVINPLSVEPIPTPERRMVVAALNDRVTSVSAAQQLHRHWGGQVHWYSGSHVGHAISGSIRQATDEFLRASPPSAPRSDSESGLRSLM</sequence>
<evidence type="ECO:0000256" key="1">
    <source>
        <dbReference type="SAM" id="MobiDB-lite"/>
    </source>
</evidence>
<dbReference type="PANTHER" id="PTHR13617:SF14">
    <property type="entry name" value="PROTEIN ABHD18"/>
    <property type="match status" value="1"/>
</dbReference>
<dbReference type="AlphaFoldDB" id="A0A243Q3P3"/>
<dbReference type="InterPro" id="IPR019149">
    <property type="entry name" value="ABHD18"/>
</dbReference>
<dbReference type="Gene3D" id="3.40.50.1820">
    <property type="entry name" value="alpha/beta hydrolase"/>
    <property type="match status" value="1"/>
</dbReference>
<keyword evidence="2" id="KW-0378">Hydrolase</keyword>
<feature type="region of interest" description="Disordered" evidence="1">
    <location>
        <begin position="373"/>
        <end position="392"/>
    </location>
</feature>
<comment type="caution">
    <text evidence="2">The sequence shown here is derived from an EMBL/GenBank/DDBJ whole genome shotgun (WGS) entry which is preliminary data.</text>
</comment>
<keyword evidence="3" id="KW-1185">Reference proteome</keyword>
<protein>
    <submittedName>
        <fullName evidence="2">Alpha/beta hydrolase</fullName>
    </submittedName>
</protein>
<organism evidence="2 3">
    <name type="scientific">Gordonia lacunae</name>
    <dbReference type="NCBI Taxonomy" id="417102"/>
    <lineage>
        <taxon>Bacteria</taxon>
        <taxon>Bacillati</taxon>
        <taxon>Actinomycetota</taxon>
        <taxon>Actinomycetes</taxon>
        <taxon>Mycobacteriales</taxon>
        <taxon>Gordoniaceae</taxon>
        <taxon>Gordonia</taxon>
    </lineage>
</organism>
<accession>A0A243Q3P3</accession>
<dbReference type="InterPro" id="IPR029058">
    <property type="entry name" value="AB_hydrolase_fold"/>
</dbReference>
<dbReference type="STRING" id="417102.CA982_24450"/>
<dbReference type="GO" id="GO:0016787">
    <property type="term" value="F:hydrolase activity"/>
    <property type="evidence" value="ECO:0007669"/>
    <property type="project" value="UniProtKB-KW"/>
</dbReference>
<reference evidence="2 3" key="1">
    <citation type="submission" date="2017-05" db="EMBL/GenBank/DDBJ databases">
        <title>Biotechnological potential of actinobacteria isolated from South African environments.</title>
        <authorList>
            <person name="Le Roes-Hill M."/>
            <person name="Prins A."/>
            <person name="Durrell K.A."/>
        </authorList>
    </citation>
    <scope>NUCLEOTIDE SEQUENCE [LARGE SCALE GENOMIC DNA]</scope>
    <source>
        <strain evidence="2">BS2</strain>
    </source>
</reference>
<evidence type="ECO:0000313" key="3">
    <source>
        <dbReference type="Proteomes" id="UP000194632"/>
    </source>
</evidence>
<dbReference type="Pfam" id="PF09752">
    <property type="entry name" value="ABHD18"/>
    <property type="match status" value="1"/>
</dbReference>
<dbReference type="Proteomes" id="UP000194632">
    <property type="component" value="Unassembled WGS sequence"/>
</dbReference>
<evidence type="ECO:0000313" key="2">
    <source>
        <dbReference type="EMBL" id="OUC75921.1"/>
    </source>
</evidence>
<dbReference type="OrthoDB" id="4379260at2"/>
<dbReference type="SUPFAM" id="SSF53474">
    <property type="entry name" value="alpha/beta-Hydrolases"/>
    <property type="match status" value="1"/>
</dbReference>
<dbReference type="RefSeq" id="WP_086537727.1">
    <property type="nucleotide sequence ID" value="NZ_NGFO01000046.1"/>
</dbReference>
<dbReference type="EMBL" id="NGFO01000046">
    <property type="protein sequence ID" value="OUC75921.1"/>
    <property type="molecule type" value="Genomic_DNA"/>
</dbReference>